<proteinExistence type="predicted"/>
<reference evidence="1 2" key="1">
    <citation type="journal article" date="2020" name="J Geophys Res Biogeosci">
        <title>Magnetotaxis as an Adaptation to Enable Bacterial Shuttling of Microbial Sulfur and Sulfur Cycling Across Aquatic Oxic#Anoxic Interfaces.</title>
        <authorList>
            <person name="Li J."/>
            <person name="Liu P."/>
            <person name="Wang J."/>
            <person name="Roberts A.P."/>
            <person name="Pan Y."/>
        </authorList>
    </citation>
    <scope>NUCLEOTIDE SEQUENCE [LARGE SCALE GENOMIC DNA]</scope>
    <source>
        <strain evidence="1 2">MYR-1_YQ</strain>
    </source>
</reference>
<protein>
    <submittedName>
        <fullName evidence="1">Uncharacterized protein</fullName>
    </submittedName>
</protein>
<gene>
    <name evidence="1" type="ORF">HWQ67_15700</name>
</gene>
<dbReference type="Proteomes" id="UP001196980">
    <property type="component" value="Unassembled WGS sequence"/>
</dbReference>
<comment type="caution">
    <text evidence="1">The sequence shown here is derived from an EMBL/GenBank/DDBJ whole genome shotgun (WGS) entry which is preliminary data.</text>
</comment>
<sequence length="74" mass="8138">MPRIQVISEGPIVPKVFSEMGYWVKEYADHVTSVGYKDDETAAFAQSSATREAILDVIARHFVRTATPVGAIRG</sequence>
<name>A0ABS6S2F6_9BACT</name>
<accession>A0ABS6S2F6</accession>
<organism evidence="1 2">
    <name type="scientific">Candidatus Magnetobacterium casense</name>
    <dbReference type="NCBI Taxonomy" id="1455061"/>
    <lineage>
        <taxon>Bacteria</taxon>
        <taxon>Pseudomonadati</taxon>
        <taxon>Nitrospirota</taxon>
        <taxon>Thermodesulfovibrionia</taxon>
        <taxon>Thermodesulfovibrionales</taxon>
        <taxon>Candidatus Magnetobacteriaceae</taxon>
        <taxon>Candidatus Magnetobacterium</taxon>
    </lineage>
</organism>
<dbReference type="RefSeq" id="WP_218253630.1">
    <property type="nucleotide sequence ID" value="NZ_JABXWD010000415.1"/>
</dbReference>
<dbReference type="EMBL" id="JABXWD010000415">
    <property type="protein sequence ID" value="MBV6343024.1"/>
    <property type="molecule type" value="Genomic_DNA"/>
</dbReference>
<evidence type="ECO:0000313" key="2">
    <source>
        <dbReference type="Proteomes" id="UP001196980"/>
    </source>
</evidence>
<evidence type="ECO:0000313" key="1">
    <source>
        <dbReference type="EMBL" id="MBV6343024.1"/>
    </source>
</evidence>
<keyword evidence="2" id="KW-1185">Reference proteome</keyword>